<organism evidence="1">
    <name type="scientific">Symploca sp. SIO1C4</name>
    <dbReference type="NCBI Taxonomy" id="2607765"/>
    <lineage>
        <taxon>Bacteria</taxon>
        <taxon>Bacillati</taxon>
        <taxon>Cyanobacteriota</taxon>
        <taxon>Cyanophyceae</taxon>
        <taxon>Coleofasciculales</taxon>
        <taxon>Coleofasciculaceae</taxon>
        <taxon>Symploca</taxon>
    </lineage>
</organism>
<name>A0A6B3N047_9CYAN</name>
<proteinExistence type="predicted"/>
<evidence type="ECO:0000313" key="1">
    <source>
        <dbReference type="EMBL" id="NER26469.1"/>
    </source>
</evidence>
<gene>
    <name evidence="1" type="ORF">F6J89_02280</name>
</gene>
<comment type="caution">
    <text evidence="1">The sequence shown here is derived from an EMBL/GenBank/DDBJ whole genome shotgun (WGS) entry which is preliminary data.</text>
</comment>
<reference evidence="1" key="1">
    <citation type="submission" date="2019-11" db="EMBL/GenBank/DDBJ databases">
        <title>Genomic insights into an expanded diversity of filamentous marine cyanobacteria reveals the extraordinary biosynthetic potential of Moorea and Okeania.</title>
        <authorList>
            <person name="Ferreira Leao T."/>
            <person name="Wang M."/>
            <person name="Moss N."/>
            <person name="Da Silva R."/>
            <person name="Sanders J."/>
            <person name="Nurk S."/>
            <person name="Gurevich A."/>
            <person name="Humphrey G."/>
            <person name="Reher R."/>
            <person name="Zhu Q."/>
            <person name="Belda-Ferre P."/>
            <person name="Glukhov E."/>
            <person name="Rex R."/>
            <person name="Dorrestein P.C."/>
            <person name="Knight R."/>
            <person name="Pevzner P."/>
            <person name="Gerwick W.H."/>
            <person name="Gerwick L."/>
        </authorList>
    </citation>
    <scope>NUCLEOTIDE SEQUENCE</scope>
    <source>
        <strain evidence="1">SIO1C4</strain>
    </source>
</reference>
<dbReference type="AlphaFoldDB" id="A0A6B3N047"/>
<sequence length="53" mass="5973">MKSKVSVENIRRLKAVARTLARRGDTTLARRLAKTVQVLEQKARETAITSHVN</sequence>
<dbReference type="EMBL" id="JAAHFQ010000031">
    <property type="protein sequence ID" value="NER26469.1"/>
    <property type="molecule type" value="Genomic_DNA"/>
</dbReference>
<protein>
    <submittedName>
        <fullName evidence="1">Uncharacterized protein</fullName>
    </submittedName>
</protein>
<accession>A0A6B3N047</accession>